<dbReference type="PROSITE" id="PS50005">
    <property type="entry name" value="TPR"/>
    <property type="match status" value="1"/>
</dbReference>
<name>A0AAX2J929_9FUSO</name>
<dbReference type="Proteomes" id="UP000249008">
    <property type="component" value="Chromosome 1"/>
</dbReference>
<reference evidence="6 7" key="1">
    <citation type="submission" date="2018-06" db="EMBL/GenBank/DDBJ databases">
        <authorList>
            <consortium name="Pathogen Informatics"/>
            <person name="Doyle S."/>
        </authorList>
    </citation>
    <scope>NUCLEOTIDE SEQUENCE [LARGE SCALE GENOMIC DNA]</scope>
    <source>
        <strain evidence="6 7">NCTC12112</strain>
    </source>
</reference>
<dbReference type="PANTHER" id="PTHR44858:SF1">
    <property type="entry name" value="UDP-N-ACETYLGLUCOSAMINE--PEPTIDE N-ACETYLGLUCOSAMINYLTRANSFERASE SPINDLY-RELATED"/>
    <property type="match status" value="1"/>
</dbReference>
<dbReference type="InterPro" id="IPR050498">
    <property type="entry name" value="Ycf3"/>
</dbReference>
<accession>A0AAX2J929</accession>
<evidence type="ECO:0000313" key="7">
    <source>
        <dbReference type="Proteomes" id="UP000249008"/>
    </source>
</evidence>
<feature type="chain" id="PRO_5043824968" evidence="5">
    <location>
        <begin position="20"/>
        <end position="216"/>
    </location>
</feature>
<dbReference type="Gene3D" id="1.25.40.10">
    <property type="entry name" value="Tetratricopeptide repeat domain"/>
    <property type="match status" value="1"/>
</dbReference>
<keyword evidence="6" id="KW-0808">Transferase</keyword>
<dbReference type="SUPFAM" id="SSF48452">
    <property type="entry name" value="TPR-like"/>
    <property type="match status" value="1"/>
</dbReference>
<dbReference type="KEGG" id="ful:C4N20_11140"/>
<dbReference type="GO" id="GO:0009279">
    <property type="term" value="C:cell outer membrane"/>
    <property type="evidence" value="ECO:0007669"/>
    <property type="project" value="TreeGrafter"/>
</dbReference>
<keyword evidence="4" id="KW-0175">Coiled coil</keyword>
<evidence type="ECO:0000256" key="5">
    <source>
        <dbReference type="SAM" id="SignalP"/>
    </source>
</evidence>
<dbReference type="AlphaFoldDB" id="A0AAX2J929"/>
<dbReference type="EMBL" id="LS483487">
    <property type="protein sequence ID" value="SQJ00504.1"/>
    <property type="molecule type" value="Genomic_DNA"/>
</dbReference>
<dbReference type="RefSeq" id="WP_005976365.1">
    <property type="nucleotide sequence ID" value="NZ_BAABXY010000001.1"/>
</dbReference>
<feature type="signal peptide" evidence="5">
    <location>
        <begin position="1"/>
        <end position="19"/>
    </location>
</feature>
<organism evidence="6 7">
    <name type="scientific">Fusobacterium ulcerans</name>
    <dbReference type="NCBI Taxonomy" id="861"/>
    <lineage>
        <taxon>Bacteria</taxon>
        <taxon>Fusobacteriati</taxon>
        <taxon>Fusobacteriota</taxon>
        <taxon>Fusobacteriia</taxon>
        <taxon>Fusobacteriales</taxon>
        <taxon>Fusobacteriaceae</taxon>
        <taxon>Fusobacterium</taxon>
    </lineage>
</organism>
<evidence type="ECO:0000313" key="6">
    <source>
        <dbReference type="EMBL" id="SQJ00504.1"/>
    </source>
</evidence>
<feature type="repeat" description="TPR" evidence="3">
    <location>
        <begin position="135"/>
        <end position="168"/>
    </location>
</feature>
<dbReference type="InterPro" id="IPR011990">
    <property type="entry name" value="TPR-like_helical_dom_sf"/>
</dbReference>
<protein>
    <submittedName>
        <fullName evidence="6">Predicted O-linked N-acetylglucosamine transferase, SPINDLY family</fullName>
    </submittedName>
</protein>
<keyword evidence="5" id="KW-0732">Signal</keyword>
<keyword evidence="2 3" id="KW-0802">TPR repeat</keyword>
<dbReference type="GeneID" id="78455370"/>
<evidence type="ECO:0000256" key="3">
    <source>
        <dbReference type="PROSITE-ProRule" id="PRU00339"/>
    </source>
</evidence>
<keyword evidence="1" id="KW-0677">Repeat</keyword>
<dbReference type="Pfam" id="PF13174">
    <property type="entry name" value="TPR_6"/>
    <property type="match status" value="1"/>
</dbReference>
<sequence length="216" mass="25392">MKKILISIFILLSASLAFSEEVTPIYEYRNEALRNIDTKMNAERDRGRLKRLNREFEEELKNYIESVNGNTEVIFQLANQYFRMNEYDRARKIFSMDKTDIRNVFGAATTARFLGRNEEAISLYNDALNIDSSFYEAYLGRGIANRNLQNYDSALSDFKQYLNYRQDEYVYAGMGDIYMATERYTDARNILERGRNLYPGSKTIRELLVKVYAKIK</sequence>
<dbReference type="PANTHER" id="PTHR44858">
    <property type="entry name" value="TETRATRICOPEPTIDE REPEAT PROTEIN 6"/>
    <property type="match status" value="1"/>
</dbReference>
<gene>
    <name evidence="6" type="ORF">NCTC12112_00784</name>
</gene>
<feature type="coiled-coil region" evidence="4">
    <location>
        <begin position="39"/>
        <end position="66"/>
    </location>
</feature>
<proteinExistence type="predicted"/>
<dbReference type="SMART" id="SM00028">
    <property type="entry name" value="TPR"/>
    <property type="match status" value="4"/>
</dbReference>
<evidence type="ECO:0000256" key="2">
    <source>
        <dbReference type="ARBA" id="ARBA00022803"/>
    </source>
</evidence>
<dbReference type="Pfam" id="PF13432">
    <property type="entry name" value="TPR_16"/>
    <property type="match status" value="1"/>
</dbReference>
<dbReference type="GO" id="GO:0046813">
    <property type="term" value="P:receptor-mediated virion attachment to host cell"/>
    <property type="evidence" value="ECO:0007669"/>
    <property type="project" value="TreeGrafter"/>
</dbReference>
<dbReference type="GO" id="GO:0016740">
    <property type="term" value="F:transferase activity"/>
    <property type="evidence" value="ECO:0007669"/>
    <property type="project" value="UniProtKB-KW"/>
</dbReference>
<evidence type="ECO:0000256" key="4">
    <source>
        <dbReference type="SAM" id="Coils"/>
    </source>
</evidence>
<dbReference type="InterPro" id="IPR019734">
    <property type="entry name" value="TPR_rpt"/>
</dbReference>
<evidence type="ECO:0000256" key="1">
    <source>
        <dbReference type="ARBA" id="ARBA00022737"/>
    </source>
</evidence>